<evidence type="ECO:0000256" key="4">
    <source>
        <dbReference type="PROSITE-ProRule" id="PRU00335"/>
    </source>
</evidence>
<dbReference type="SUPFAM" id="SSF46689">
    <property type="entry name" value="Homeodomain-like"/>
    <property type="match status" value="1"/>
</dbReference>
<keyword evidence="1" id="KW-0805">Transcription regulation</keyword>
<dbReference type="Pfam" id="PF00440">
    <property type="entry name" value="TetR_N"/>
    <property type="match status" value="1"/>
</dbReference>
<dbReference type="STRING" id="1693.BMIN_1335"/>
<protein>
    <submittedName>
        <fullName evidence="6">TetR family transcriptional regulator</fullName>
    </submittedName>
</protein>
<accession>A0A087BSR8</accession>
<dbReference type="PANTHER" id="PTHR30055">
    <property type="entry name" value="HTH-TYPE TRANSCRIPTIONAL REGULATOR RUTR"/>
    <property type="match status" value="1"/>
</dbReference>
<dbReference type="AlphaFoldDB" id="A0A087BSR8"/>
<evidence type="ECO:0000313" key="7">
    <source>
        <dbReference type="Proteomes" id="UP000029014"/>
    </source>
</evidence>
<keyword evidence="7" id="KW-1185">Reference proteome</keyword>
<organism evidence="6 7">
    <name type="scientific">Bifidobacterium minimum</name>
    <dbReference type="NCBI Taxonomy" id="1693"/>
    <lineage>
        <taxon>Bacteria</taxon>
        <taxon>Bacillati</taxon>
        <taxon>Actinomycetota</taxon>
        <taxon>Actinomycetes</taxon>
        <taxon>Bifidobacteriales</taxon>
        <taxon>Bifidobacteriaceae</taxon>
        <taxon>Bifidobacterium</taxon>
    </lineage>
</organism>
<evidence type="ECO:0000259" key="5">
    <source>
        <dbReference type="PROSITE" id="PS50977"/>
    </source>
</evidence>
<dbReference type="Gene3D" id="1.10.10.60">
    <property type="entry name" value="Homeodomain-like"/>
    <property type="match status" value="1"/>
</dbReference>
<dbReference type="PROSITE" id="PS50977">
    <property type="entry name" value="HTH_TETR_2"/>
    <property type="match status" value="1"/>
</dbReference>
<proteinExistence type="predicted"/>
<keyword evidence="2 4" id="KW-0238">DNA-binding</keyword>
<dbReference type="Proteomes" id="UP000029014">
    <property type="component" value="Unassembled WGS sequence"/>
</dbReference>
<evidence type="ECO:0000256" key="3">
    <source>
        <dbReference type="ARBA" id="ARBA00023163"/>
    </source>
</evidence>
<gene>
    <name evidence="6" type="ORF">BMIN_1335</name>
</gene>
<dbReference type="InterPro" id="IPR009057">
    <property type="entry name" value="Homeodomain-like_sf"/>
</dbReference>
<name>A0A087BSR8_9BIFI</name>
<evidence type="ECO:0000256" key="1">
    <source>
        <dbReference type="ARBA" id="ARBA00023015"/>
    </source>
</evidence>
<dbReference type="RefSeq" id="WP_022861451.1">
    <property type="nucleotide sequence ID" value="NZ_JGZD01000004.1"/>
</dbReference>
<dbReference type="SUPFAM" id="SSF48498">
    <property type="entry name" value="Tetracyclin repressor-like, C-terminal domain"/>
    <property type="match status" value="1"/>
</dbReference>
<dbReference type="InterPro" id="IPR001647">
    <property type="entry name" value="HTH_TetR"/>
</dbReference>
<keyword evidence="3" id="KW-0804">Transcription</keyword>
<dbReference type="EMBL" id="JGZD01000004">
    <property type="protein sequence ID" value="KFI74068.1"/>
    <property type="molecule type" value="Genomic_DNA"/>
</dbReference>
<evidence type="ECO:0000313" key="6">
    <source>
        <dbReference type="EMBL" id="KFI74068.1"/>
    </source>
</evidence>
<dbReference type="GO" id="GO:0000976">
    <property type="term" value="F:transcription cis-regulatory region binding"/>
    <property type="evidence" value="ECO:0007669"/>
    <property type="project" value="TreeGrafter"/>
</dbReference>
<feature type="DNA-binding region" description="H-T-H motif" evidence="4">
    <location>
        <begin position="35"/>
        <end position="54"/>
    </location>
</feature>
<sequence length="200" mass="22159">MTGASTRERTREETDRKITQTMLEIAASRGVGAITIEEVARRSGVAKTTIYRRYRNSEDMLHKIGTLEMAGSQELSNLEPSKDSLRLLLERIRERFATGIGIRAVSVLLSSSNDYFSGIIDQAIVPELQHFSDFIARGQKAGVFRHGIHPKFLFETIIGSMVAAQALSDTDNDAATWSERMTALLWPAITDRPSSSAQIS</sequence>
<evidence type="ECO:0000256" key="2">
    <source>
        <dbReference type="ARBA" id="ARBA00023125"/>
    </source>
</evidence>
<comment type="caution">
    <text evidence="6">The sequence shown here is derived from an EMBL/GenBank/DDBJ whole genome shotgun (WGS) entry which is preliminary data.</text>
</comment>
<dbReference type="InterPro" id="IPR050109">
    <property type="entry name" value="HTH-type_TetR-like_transc_reg"/>
</dbReference>
<reference evidence="6 7" key="1">
    <citation type="submission" date="2014-03" db="EMBL/GenBank/DDBJ databases">
        <title>Genomics of Bifidobacteria.</title>
        <authorList>
            <person name="Ventura M."/>
            <person name="Milani C."/>
            <person name="Lugli G.A."/>
        </authorList>
    </citation>
    <scope>NUCLEOTIDE SEQUENCE [LARGE SCALE GENOMIC DNA]</scope>
    <source>
        <strain evidence="6 7">LMG 11592</strain>
    </source>
</reference>
<dbReference type="PANTHER" id="PTHR30055:SF234">
    <property type="entry name" value="HTH-TYPE TRANSCRIPTIONAL REGULATOR BETI"/>
    <property type="match status" value="1"/>
</dbReference>
<dbReference type="GO" id="GO:0003700">
    <property type="term" value="F:DNA-binding transcription factor activity"/>
    <property type="evidence" value="ECO:0007669"/>
    <property type="project" value="TreeGrafter"/>
</dbReference>
<dbReference type="Gene3D" id="1.10.357.10">
    <property type="entry name" value="Tetracycline Repressor, domain 2"/>
    <property type="match status" value="1"/>
</dbReference>
<dbReference type="eggNOG" id="COG1309">
    <property type="taxonomic scope" value="Bacteria"/>
</dbReference>
<dbReference type="InterPro" id="IPR036271">
    <property type="entry name" value="Tet_transcr_reg_TetR-rel_C_sf"/>
</dbReference>
<feature type="domain" description="HTH tetR-type" evidence="5">
    <location>
        <begin position="12"/>
        <end position="72"/>
    </location>
</feature>